<reference evidence="1" key="1">
    <citation type="submission" date="2020-03" db="EMBL/GenBank/DDBJ databases">
        <title>The deep terrestrial virosphere.</title>
        <authorList>
            <person name="Holmfeldt K."/>
            <person name="Nilsson E."/>
            <person name="Simone D."/>
            <person name="Lopez-Fernandez M."/>
            <person name="Wu X."/>
            <person name="de Brujin I."/>
            <person name="Lundin D."/>
            <person name="Andersson A."/>
            <person name="Bertilsson S."/>
            <person name="Dopson M."/>
        </authorList>
    </citation>
    <scope>NUCLEOTIDE SEQUENCE</scope>
    <source>
        <strain evidence="1">MM415A03281</strain>
        <strain evidence="2">MM415B04004</strain>
    </source>
</reference>
<evidence type="ECO:0000313" key="2">
    <source>
        <dbReference type="EMBL" id="QJA94081.1"/>
    </source>
</evidence>
<dbReference type="EMBL" id="MT141862">
    <property type="protein sequence ID" value="QJA71292.1"/>
    <property type="molecule type" value="Genomic_DNA"/>
</dbReference>
<organism evidence="1">
    <name type="scientific">viral metagenome</name>
    <dbReference type="NCBI Taxonomy" id="1070528"/>
    <lineage>
        <taxon>unclassified sequences</taxon>
        <taxon>metagenomes</taxon>
        <taxon>organismal metagenomes</taxon>
    </lineage>
</organism>
<accession>A0A6M3JQG9</accession>
<evidence type="ECO:0000313" key="1">
    <source>
        <dbReference type="EMBL" id="QJA71292.1"/>
    </source>
</evidence>
<dbReference type="EMBL" id="MT143202">
    <property type="protein sequence ID" value="QJA94081.1"/>
    <property type="molecule type" value="Genomic_DNA"/>
</dbReference>
<sequence length="63" mass="7496">MKQLQLVVEIKEEVYDYTREEYSNLLMQARKVNPRINQLLIDTEKKLAYCYSNTNTNINNLIA</sequence>
<gene>
    <name evidence="1" type="ORF">MM415A03281_0001</name>
    <name evidence="2" type="ORF">MM415B04004_0001</name>
</gene>
<protein>
    <submittedName>
        <fullName evidence="1">Uncharacterized protein</fullName>
    </submittedName>
</protein>
<proteinExistence type="predicted"/>
<name>A0A6M3JQG9_9ZZZZ</name>
<dbReference type="AlphaFoldDB" id="A0A6M3JQG9"/>